<dbReference type="AlphaFoldDB" id="A0A060UPA9"/>
<organism evidence="1">
    <name type="scientific">Acidithiobacillus ferrivorans</name>
    <dbReference type="NCBI Taxonomy" id="160808"/>
    <lineage>
        <taxon>Bacteria</taxon>
        <taxon>Pseudomonadati</taxon>
        <taxon>Pseudomonadota</taxon>
        <taxon>Acidithiobacillia</taxon>
        <taxon>Acidithiobacillales</taxon>
        <taxon>Acidithiobacillaceae</taxon>
        <taxon>Acidithiobacillus</taxon>
    </lineage>
</organism>
<reference evidence="1" key="2">
    <citation type="submission" date="2014-07" db="EMBL/GenBank/DDBJ databases">
        <title>Initial genome analysis of the psychrotolerant acidophile Acidithiobacillus ferrivorans CF27: insights into iron and sulfur oxidation pathways and into biofilm formation.</title>
        <authorList>
            <person name="Talla E."/>
            <person name="Hedrich S."/>
            <person name="Mangenot S."/>
            <person name="Ji B."/>
            <person name="Johnson D.B."/>
            <person name="Barbe V."/>
            <person name="Bonnefoy V."/>
        </authorList>
    </citation>
    <scope>NUCLEOTIDE SEQUENCE [LARGE SCALE GENOMIC DNA]</scope>
    <source>
        <strain evidence="1">CF27</strain>
    </source>
</reference>
<comment type="caution">
    <text evidence="1">The sequence shown here is derived from an EMBL/GenBank/DDBJ whole genome shotgun (WGS) entry which is preliminary data.</text>
</comment>
<reference evidence="1" key="1">
    <citation type="submission" date="2014-03" db="EMBL/GenBank/DDBJ databases">
        <authorList>
            <person name="Genoscope - CEA"/>
        </authorList>
    </citation>
    <scope>NUCLEOTIDE SEQUENCE [LARGE SCALE GENOMIC DNA]</scope>
    <source>
        <strain evidence="1">CF27</strain>
    </source>
</reference>
<sequence>MECAVTCQLRERGLQGLHREGGATGEATAVVSDDF</sequence>
<accession>A0A060UPA9</accession>
<name>A0A060UPA9_9PROT</name>
<evidence type="ECO:0000313" key="1">
    <source>
        <dbReference type="EMBL" id="CDQ10280.1"/>
    </source>
</evidence>
<proteinExistence type="predicted"/>
<gene>
    <name evidence="1" type="ORF">AFERRI_400061</name>
</gene>
<protein>
    <submittedName>
        <fullName evidence="1">Uncharacterized protein</fullName>
    </submittedName>
</protein>
<dbReference type="EMBL" id="CCCS020000035">
    <property type="protein sequence ID" value="CDQ10280.1"/>
    <property type="molecule type" value="Genomic_DNA"/>
</dbReference>